<proteinExistence type="predicted"/>
<feature type="compositionally biased region" description="Polar residues" evidence="1">
    <location>
        <begin position="340"/>
        <end position="366"/>
    </location>
</feature>
<gene>
    <name evidence="2" type="ORF">FMEXI_482</name>
</gene>
<feature type="region of interest" description="Disordered" evidence="1">
    <location>
        <begin position="205"/>
        <end position="238"/>
    </location>
</feature>
<reference evidence="2 3" key="1">
    <citation type="submission" date="2020-05" db="EMBL/GenBank/DDBJ databases">
        <title>Identification and distribution of gene clusters putatively required for synthesis of sphingolipid metabolism inhibitors in phylogenetically diverse species of the filamentous fungus Fusarium.</title>
        <authorList>
            <person name="Kim H.-S."/>
            <person name="Busman M."/>
            <person name="Brown D.W."/>
            <person name="Divon H."/>
            <person name="Uhlig S."/>
            <person name="Proctor R.H."/>
        </authorList>
    </citation>
    <scope>NUCLEOTIDE SEQUENCE [LARGE SCALE GENOMIC DNA]</scope>
    <source>
        <strain evidence="2 3">NRRL 53147</strain>
    </source>
</reference>
<accession>A0A8H5NAV9</accession>
<evidence type="ECO:0000313" key="2">
    <source>
        <dbReference type="EMBL" id="KAF5558115.1"/>
    </source>
</evidence>
<sequence>MAIATSSSKLPDFHSRQPKQHSNTKKDDSLPPLPVSPYHSGVSNRHYTPTSSNLSIPGTSRTPSRIPTPMTSRESSSSPPLRSRPLPSSSKSPPNTRSLKIEGKRGLPWEKVKGKNTTTSLPHGHMLPVLHIPKSSLSLISDTGEGYDFGLSISRNINHTLSQYVDDDRLDRMIEEKCIPLRKELAKVTQDLHDLKASVATLEGNSTEMQEGGAQPQSVAEPQTARQKEKSPEKGFQPLMYVSTNETAQVIEVTAESSKLGERRNETEEVSSDAQDTIMELRDENDKLRNKNKELEEKLRARRSEIADLINAEEGPKAENEQLQSSAQQCDTSPMDLDQETSGPSNPRSSGQNDDSSSQREVNPPQQVSFEMIRRLSQEQEPFEDTPDPEDMVTEVHTNEQTSEAPVQHTASGNDPLIETNFVQRGPIITQQDISLAQDFRVPSVTVHNTAEAHSHDVSRLREEGIIRVQTRRARRDHHRDMSIHEERALQTRGHRRRRRRHHRSSHEERYPDDPIRSRRIHSGTEAESIVSVKTGIGRDPS</sequence>
<feature type="region of interest" description="Disordered" evidence="1">
    <location>
        <begin position="471"/>
        <end position="542"/>
    </location>
</feature>
<feature type="compositionally biased region" description="Polar residues" evidence="1">
    <location>
        <begin position="399"/>
        <end position="413"/>
    </location>
</feature>
<feature type="compositionally biased region" description="Acidic residues" evidence="1">
    <location>
        <begin position="381"/>
        <end position="393"/>
    </location>
</feature>
<name>A0A8H5NAV9_9HYPO</name>
<feature type="compositionally biased region" description="Polar residues" evidence="1">
    <location>
        <begin position="205"/>
        <end position="225"/>
    </location>
</feature>
<feature type="compositionally biased region" description="Basic and acidic residues" evidence="1">
    <location>
        <begin position="506"/>
        <end position="517"/>
    </location>
</feature>
<feature type="compositionally biased region" description="Low complexity" evidence="1">
    <location>
        <begin position="67"/>
        <end position="94"/>
    </location>
</feature>
<dbReference type="AlphaFoldDB" id="A0A8H5NAV9"/>
<dbReference type="EMBL" id="JAAOAM010000012">
    <property type="protein sequence ID" value="KAF5558115.1"/>
    <property type="molecule type" value="Genomic_DNA"/>
</dbReference>
<feature type="region of interest" description="Disordered" evidence="1">
    <location>
        <begin position="1"/>
        <end position="106"/>
    </location>
</feature>
<protein>
    <submittedName>
        <fullName evidence="2">Uncharacterized protein</fullName>
    </submittedName>
</protein>
<dbReference type="Proteomes" id="UP000522262">
    <property type="component" value="Unassembled WGS sequence"/>
</dbReference>
<feature type="compositionally biased region" description="Polar residues" evidence="1">
    <location>
        <begin position="41"/>
        <end position="65"/>
    </location>
</feature>
<evidence type="ECO:0000256" key="1">
    <source>
        <dbReference type="SAM" id="MobiDB-lite"/>
    </source>
</evidence>
<comment type="caution">
    <text evidence="2">The sequence shown here is derived from an EMBL/GenBank/DDBJ whole genome shotgun (WGS) entry which is preliminary data.</text>
</comment>
<feature type="compositionally biased region" description="Basic residues" evidence="1">
    <location>
        <begin position="493"/>
        <end position="505"/>
    </location>
</feature>
<feature type="region of interest" description="Disordered" evidence="1">
    <location>
        <begin position="379"/>
        <end position="414"/>
    </location>
</feature>
<feature type="compositionally biased region" description="Basic and acidic residues" evidence="1">
    <location>
        <begin position="479"/>
        <end position="490"/>
    </location>
</feature>
<feature type="compositionally biased region" description="Polar residues" evidence="1">
    <location>
        <begin position="321"/>
        <end position="332"/>
    </location>
</feature>
<evidence type="ECO:0000313" key="3">
    <source>
        <dbReference type="Proteomes" id="UP000522262"/>
    </source>
</evidence>
<organism evidence="2 3">
    <name type="scientific">Fusarium mexicanum</name>
    <dbReference type="NCBI Taxonomy" id="751941"/>
    <lineage>
        <taxon>Eukaryota</taxon>
        <taxon>Fungi</taxon>
        <taxon>Dikarya</taxon>
        <taxon>Ascomycota</taxon>
        <taxon>Pezizomycotina</taxon>
        <taxon>Sordariomycetes</taxon>
        <taxon>Hypocreomycetidae</taxon>
        <taxon>Hypocreales</taxon>
        <taxon>Nectriaceae</taxon>
        <taxon>Fusarium</taxon>
        <taxon>Fusarium fujikuroi species complex</taxon>
    </lineage>
</organism>
<feature type="region of interest" description="Disordered" evidence="1">
    <location>
        <begin position="312"/>
        <end position="366"/>
    </location>
</feature>
<keyword evidence="3" id="KW-1185">Reference proteome</keyword>
<feature type="region of interest" description="Disordered" evidence="1">
    <location>
        <begin position="255"/>
        <end position="276"/>
    </location>
</feature>